<reference evidence="2 3" key="1">
    <citation type="submission" date="2020-01" db="EMBL/GenBank/DDBJ databases">
        <title>Paenibacillus sp. nov., isolated from tomato rhizosphere.</title>
        <authorList>
            <person name="Weon H.-Y."/>
            <person name="Lee S.A."/>
        </authorList>
    </citation>
    <scope>NUCLEOTIDE SEQUENCE [LARGE SCALE GENOMIC DNA]</scope>
    <source>
        <strain evidence="2 3">12200R-189</strain>
    </source>
</reference>
<dbReference type="Proteomes" id="UP000476064">
    <property type="component" value="Chromosome"/>
</dbReference>
<evidence type="ECO:0000313" key="3">
    <source>
        <dbReference type="Proteomes" id="UP000476064"/>
    </source>
</evidence>
<gene>
    <name evidence="2" type="ORF">GXP70_20700</name>
</gene>
<dbReference type="AlphaFoldDB" id="A0A6C0G581"/>
<evidence type="ECO:0008006" key="4">
    <source>
        <dbReference type="Google" id="ProtNLM"/>
    </source>
</evidence>
<dbReference type="EMBL" id="CP048209">
    <property type="protein sequence ID" value="QHT62160.1"/>
    <property type="molecule type" value="Genomic_DNA"/>
</dbReference>
<proteinExistence type="predicted"/>
<dbReference type="RefSeq" id="WP_162358594.1">
    <property type="nucleotide sequence ID" value="NZ_CP048209.1"/>
</dbReference>
<keyword evidence="1" id="KW-0732">Signal</keyword>
<dbReference type="PROSITE" id="PS51257">
    <property type="entry name" value="PROKAR_LIPOPROTEIN"/>
    <property type="match status" value="1"/>
</dbReference>
<dbReference type="KEGG" id="plyc:GXP70_20700"/>
<sequence length="183" mass="19632">MRRWLTMAVAAAALLSGCGTANREAPAAADHDVAPTGVLAHEMPAEMPADFDFRVRYGYGMKDEIDTYADKVTKDLIVKGTAAADLKLSDSEMQAIYAKMKTVHAMRLTDLNPANTGCSQVPYNQASWTITAAGETRTLTWSGEHCDIAPGAKKLLELQTYVSAIVQATEAYQALPAAEGGYD</sequence>
<feature type="signal peptide" evidence="1">
    <location>
        <begin position="1"/>
        <end position="21"/>
    </location>
</feature>
<accession>A0A6C0G581</accession>
<protein>
    <recommendedName>
        <fullName evidence="4">Lipoprotein</fullName>
    </recommendedName>
</protein>
<keyword evidence="3" id="KW-1185">Reference proteome</keyword>
<name>A0A6C0G581_9BACL</name>
<feature type="chain" id="PRO_5038425700" description="Lipoprotein" evidence="1">
    <location>
        <begin position="22"/>
        <end position="183"/>
    </location>
</feature>
<evidence type="ECO:0000313" key="2">
    <source>
        <dbReference type="EMBL" id="QHT62160.1"/>
    </source>
</evidence>
<evidence type="ECO:0000256" key="1">
    <source>
        <dbReference type="SAM" id="SignalP"/>
    </source>
</evidence>
<organism evidence="2 3">
    <name type="scientific">Paenibacillus lycopersici</name>
    <dbReference type="NCBI Taxonomy" id="2704462"/>
    <lineage>
        <taxon>Bacteria</taxon>
        <taxon>Bacillati</taxon>
        <taxon>Bacillota</taxon>
        <taxon>Bacilli</taxon>
        <taxon>Bacillales</taxon>
        <taxon>Paenibacillaceae</taxon>
        <taxon>Paenibacillus</taxon>
    </lineage>
</organism>